<dbReference type="SUPFAM" id="SSF57196">
    <property type="entry name" value="EGF/Laminin"/>
    <property type="match status" value="1"/>
</dbReference>
<evidence type="ECO:0000256" key="2">
    <source>
        <dbReference type="ARBA" id="ARBA00004308"/>
    </source>
</evidence>
<name>A0A815JD79_ADIRI</name>
<evidence type="ECO:0000256" key="4">
    <source>
        <dbReference type="ARBA" id="ARBA00022737"/>
    </source>
</evidence>
<evidence type="ECO:0000256" key="5">
    <source>
        <dbReference type="ARBA" id="ARBA00022989"/>
    </source>
</evidence>
<dbReference type="Gene3D" id="2.10.25.10">
    <property type="entry name" value="Laminin"/>
    <property type="match status" value="1"/>
</dbReference>
<keyword evidence="7 8" id="KW-1015">Disulfide bond</keyword>
<comment type="caution">
    <text evidence="12">The sequence shown here is derived from an EMBL/GenBank/DDBJ whole genome shotgun (WGS) entry which is preliminary data.</text>
</comment>
<dbReference type="PROSITE" id="PS50026">
    <property type="entry name" value="EGF_3"/>
    <property type="match status" value="1"/>
</dbReference>
<evidence type="ECO:0000256" key="8">
    <source>
        <dbReference type="PROSITE-ProRule" id="PRU00076"/>
    </source>
</evidence>
<dbReference type="Pfam" id="PF00008">
    <property type="entry name" value="EGF"/>
    <property type="match status" value="1"/>
</dbReference>
<dbReference type="GO" id="GO:0016192">
    <property type="term" value="P:vesicle-mediated transport"/>
    <property type="evidence" value="ECO:0007669"/>
    <property type="project" value="UniProtKB-ARBA"/>
</dbReference>
<dbReference type="AlphaFoldDB" id="A0A815JD79"/>
<dbReference type="InterPro" id="IPR002172">
    <property type="entry name" value="LDrepeatLR_classA_rpt"/>
</dbReference>
<gene>
    <name evidence="12" type="ORF">EDS130_LOCUS34607</name>
</gene>
<sequence>MMSVKYLIFIIILSAIIALGRINLYLSDEIHGNSDDVVQQNNCLYFDLSEDERTREIIPYCISESPSMWAIESTNFGGRFTYADLNRQNVTSEQLYQWSTPIDICERYEYYLALFLLGYDTSKIEGEIFYNCTFPIFGPQCQYQLDFNGWNMTLNDMIRSYYSQQRYGEELLTCYTHLQCNRGSIPVCLDWTEICDEKIDCMDEVDEKDCWPLMYDRCDNGQCVPSRFVRNVPHFEDLDRSDELGNEYNAPTVLNEDTVCSWRERSGKQFLFPHTSSCRAQRQKTIEQAMFADKLELSLGDKCFLAFQCYSNISADNDLRCATFCQNETCTRIIKDMCPAIVYYPSVPIAFGHIYFAYTIEYIMHRKGREQLFPEYICYNDQLCGGFSLNATVIRLRNSTCRHPEDFPLSVSYNGIDWHSTYIQLIYTQLGHCSQPRMYHNFICDSSNMYQCKNSSKCIPISYVGDGIRDCDYYDDEDQSTIDQQCPTGQTKRFFYCRTNKKCIHRNQVKDGICDCPMDEYGMCDDEKRDFHQLQQAIIFAEICDRSFDLRPMIINGQSHTDETNCEHWPCNNTYTRCDGFWTCPDGADEVDCHRKRTHYCPHYHHRCISASTYQWICLPIDKANDGRIDCLGGIDEPMLCPVKNRQEKSKFYCKSVHSGICLSAQHVCDKVIHCENGDDERLCNTTMYNSLWNNLLSSNRNFDESILSKSASAQLSKSKGKKITAQFMSMISKDKNYCNRGLPLRVVLNSQTNVTRQSCLCPPSYYGDYCQYQSQRVSITMNITAPARSRQTLFVLVVLLLDDTSQRLAHSYEQLSYLHVRDKDVQYNFYLLYSTRPKDAIKQYFIHIDIYEKTTLHYKGSKLIRLQRPFLPVERVLIRLNIPHIHNIIQTCSNEQHGYGHCLRYLDDPSNATFYQCDQGWIGRNCNIRYNGTCRSDSLCAGATTTYRSICVCPSHKFGSQCFLTKNSCQHNPCSNRSVCIPADERSTSQPSYVCICPEGFHGERCEIPDYQIILILQNNLTFPSQQFVHFYFIYFFPNGKSMYSKKSTRICVNQTSVIGYSSYPLHITLVELAANQYYLMSNKKGESPVALVYQINLSNRCRSISEIFSDNITRMPVIQRLKYYHLPCQNRSLNLSCFYDEVHMCLCSDFGDSRLANCHQFKQFPYIGDLDLLYHPSERVCPEDYLSNSSLISMGNYMPCMYIGERFLYVFILLFYLHIFHRIQ</sequence>
<evidence type="ECO:0000256" key="1">
    <source>
        <dbReference type="ARBA" id="ARBA00004167"/>
    </source>
</evidence>
<evidence type="ECO:0000259" key="11">
    <source>
        <dbReference type="PROSITE" id="PS50026"/>
    </source>
</evidence>
<evidence type="ECO:0000256" key="7">
    <source>
        <dbReference type="ARBA" id="ARBA00023157"/>
    </source>
</evidence>
<evidence type="ECO:0000313" key="12">
    <source>
        <dbReference type="EMBL" id="CAF1375171.1"/>
    </source>
</evidence>
<dbReference type="PRINTS" id="PR00261">
    <property type="entry name" value="LDLRECEPTOR"/>
</dbReference>
<keyword evidence="3 10" id="KW-0812">Transmembrane</keyword>
<dbReference type="InterPro" id="IPR050685">
    <property type="entry name" value="LDLR"/>
</dbReference>
<dbReference type="PROSITE" id="PS50068">
    <property type="entry name" value="LDLRA_2"/>
    <property type="match status" value="3"/>
</dbReference>
<accession>A0A815JD79</accession>
<keyword evidence="5 10" id="KW-1133">Transmembrane helix</keyword>
<dbReference type="SMART" id="SM00192">
    <property type="entry name" value="LDLa"/>
    <property type="match status" value="6"/>
</dbReference>
<evidence type="ECO:0000256" key="3">
    <source>
        <dbReference type="ARBA" id="ARBA00022692"/>
    </source>
</evidence>
<dbReference type="Gene3D" id="4.10.400.10">
    <property type="entry name" value="Low-density Lipoprotein Receptor"/>
    <property type="match status" value="2"/>
</dbReference>
<dbReference type="EMBL" id="CAJNOJ010000292">
    <property type="protein sequence ID" value="CAF1375171.1"/>
    <property type="molecule type" value="Genomic_DNA"/>
</dbReference>
<dbReference type="InterPro" id="IPR023415">
    <property type="entry name" value="LDLR_class-A_CS"/>
</dbReference>
<dbReference type="SUPFAM" id="SSF57424">
    <property type="entry name" value="LDL receptor-like module"/>
    <property type="match status" value="2"/>
</dbReference>
<feature type="domain" description="EGF-like" evidence="11">
    <location>
        <begin position="966"/>
        <end position="1008"/>
    </location>
</feature>
<evidence type="ECO:0000256" key="9">
    <source>
        <dbReference type="PROSITE-ProRule" id="PRU00124"/>
    </source>
</evidence>
<reference evidence="12" key="1">
    <citation type="submission" date="2021-02" db="EMBL/GenBank/DDBJ databases">
        <authorList>
            <person name="Nowell W R."/>
        </authorList>
    </citation>
    <scope>NUCLEOTIDE SEQUENCE</scope>
</reference>
<feature type="disulfide bond" evidence="9">
    <location>
        <begin position="669"/>
        <end position="684"/>
    </location>
</feature>
<dbReference type="InterPro" id="IPR000742">
    <property type="entry name" value="EGF"/>
</dbReference>
<feature type="transmembrane region" description="Helical" evidence="10">
    <location>
        <begin position="7"/>
        <end position="26"/>
    </location>
</feature>
<dbReference type="CDD" id="cd00054">
    <property type="entry name" value="EGF_CA"/>
    <property type="match status" value="1"/>
</dbReference>
<dbReference type="OrthoDB" id="10013209at2759"/>
<evidence type="ECO:0000256" key="10">
    <source>
        <dbReference type="SAM" id="Phobius"/>
    </source>
</evidence>
<feature type="transmembrane region" description="Helical" evidence="10">
    <location>
        <begin position="1203"/>
        <end position="1222"/>
    </location>
</feature>
<feature type="disulfide bond" evidence="9">
    <location>
        <begin position="195"/>
        <end position="210"/>
    </location>
</feature>
<dbReference type="Proteomes" id="UP000663852">
    <property type="component" value="Unassembled WGS sequence"/>
</dbReference>
<dbReference type="PROSITE" id="PS01186">
    <property type="entry name" value="EGF_2"/>
    <property type="match status" value="1"/>
</dbReference>
<keyword evidence="8" id="KW-0245">EGF-like domain</keyword>
<dbReference type="PANTHER" id="PTHR24270">
    <property type="entry name" value="LOW-DENSITY LIPOPROTEIN RECEPTOR-RELATED"/>
    <property type="match status" value="1"/>
</dbReference>
<proteinExistence type="predicted"/>
<comment type="subcellular location">
    <subcellularLocation>
        <location evidence="2">Endomembrane system</location>
    </subcellularLocation>
    <subcellularLocation>
        <location evidence="1">Membrane</location>
        <topology evidence="1">Single-pass membrane protein</topology>
    </subcellularLocation>
</comment>
<keyword evidence="6 10" id="KW-0472">Membrane</keyword>
<dbReference type="GO" id="GO:0012505">
    <property type="term" value="C:endomembrane system"/>
    <property type="evidence" value="ECO:0007669"/>
    <property type="project" value="UniProtKB-SubCell"/>
</dbReference>
<organism evidence="12 13">
    <name type="scientific">Adineta ricciae</name>
    <name type="common">Rotifer</name>
    <dbReference type="NCBI Taxonomy" id="249248"/>
    <lineage>
        <taxon>Eukaryota</taxon>
        <taxon>Metazoa</taxon>
        <taxon>Spiralia</taxon>
        <taxon>Gnathifera</taxon>
        <taxon>Rotifera</taxon>
        <taxon>Eurotatoria</taxon>
        <taxon>Bdelloidea</taxon>
        <taxon>Adinetida</taxon>
        <taxon>Adinetidae</taxon>
        <taxon>Adineta</taxon>
    </lineage>
</organism>
<comment type="caution">
    <text evidence="8">Lacks conserved residue(s) required for the propagation of feature annotation.</text>
</comment>
<protein>
    <recommendedName>
        <fullName evidence="11">EGF-like domain-containing protein</fullName>
    </recommendedName>
</protein>
<keyword evidence="4" id="KW-0677">Repeat</keyword>
<evidence type="ECO:0000256" key="6">
    <source>
        <dbReference type="ARBA" id="ARBA00023136"/>
    </source>
</evidence>
<dbReference type="SMART" id="SM00181">
    <property type="entry name" value="EGF"/>
    <property type="match status" value="1"/>
</dbReference>
<evidence type="ECO:0000313" key="13">
    <source>
        <dbReference type="Proteomes" id="UP000663852"/>
    </source>
</evidence>
<dbReference type="PROSITE" id="PS00022">
    <property type="entry name" value="EGF_1"/>
    <property type="match status" value="2"/>
</dbReference>
<dbReference type="InterPro" id="IPR036055">
    <property type="entry name" value="LDL_receptor-like_sf"/>
</dbReference>
<feature type="disulfide bond" evidence="8">
    <location>
        <begin position="998"/>
        <end position="1007"/>
    </location>
</feature>
<dbReference type="PROSITE" id="PS01209">
    <property type="entry name" value="LDLRA_1"/>
    <property type="match status" value="1"/>
</dbReference>
<dbReference type="GO" id="GO:0005886">
    <property type="term" value="C:plasma membrane"/>
    <property type="evidence" value="ECO:0007669"/>
    <property type="project" value="TreeGrafter"/>
</dbReference>